<keyword evidence="3" id="KW-1185">Reference proteome</keyword>
<dbReference type="EMBL" id="CAAALY010000912">
    <property type="protein sequence ID" value="VEL07049.1"/>
    <property type="molecule type" value="Genomic_DNA"/>
</dbReference>
<organism evidence="2 3">
    <name type="scientific">Protopolystoma xenopodis</name>
    <dbReference type="NCBI Taxonomy" id="117903"/>
    <lineage>
        <taxon>Eukaryota</taxon>
        <taxon>Metazoa</taxon>
        <taxon>Spiralia</taxon>
        <taxon>Lophotrochozoa</taxon>
        <taxon>Platyhelminthes</taxon>
        <taxon>Monogenea</taxon>
        <taxon>Polyopisthocotylea</taxon>
        <taxon>Polystomatidea</taxon>
        <taxon>Polystomatidae</taxon>
        <taxon>Protopolystoma</taxon>
    </lineage>
</organism>
<feature type="region of interest" description="Disordered" evidence="1">
    <location>
        <begin position="89"/>
        <end position="109"/>
    </location>
</feature>
<evidence type="ECO:0000313" key="3">
    <source>
        <dbReference type="Proteomes" id="UP000784294"/>
    </source>
</evidence>
<evidence type="ECO:0000256" key="1">
    <source>
        <dbReference type="SAM" id="MobiDB-lite"/>
    </source>
</evidence>
<evidence type="ECO:0000313" key="2">
    <source>
        <dbReference type="EMBL" id="VEL07049.1"/>
    </source>
</evidence>
<name>A0A3S4ZMF9_9PLAT</name>
<gene>
    <name evidence="2" type="ORF">PXEA_LOCUS489</name>
</gene>
<dbReference type="Proteomes" id="UP000784294">
    <property type="component" value="Unassembled WGS sequence"/>
</dbReference>
<sequence length="163" mass="17628">MRIILLPSSSLHPIPPALPILLRLFTLPPIIYSPLPCSTLFSNPLTLLPPPPLSYNHLSIPCPPPTPHPASLSTYTTFPPPSPIPLSRLPLLSQSPPPPPSSASTPPFKRKHSFVASAKVCLGKTNSMNTRDLSRPPEYINASLGRPAYIFVVNLLGCCCKQL</sequence>
<proteinExistence type="predicted"/>
<reference evidence="2" key="1">
    <citation type="submission" date="2018-11" db="EMBL/GenBank/DDBJ databases">
        <authorList>
            <consortium name="Pathogen Informatics"/>
        </authorList>
    </citation>
    <scope>NUCLEOTIDE SEQUENCE</scope>
</reference>
<comment type="caution">
    <text evidence="2">The sequence shown here is derived from an EMBL/GenBank/DDBJ whole genome shotgun (WGS) entry which is preliminary data.</text>
</comment>
<dbReference type="AlphaFoldDB" id="A0A3S4ZMF9"/>
<accession>A0A3S4ZMF9</accession>
<protein>
    <submittedName>
        <fullName evidence="2">Uncharacterized protein</fullName>
    </submittedName>
</protein>